<accession>A0AA89AWQ3</accession>
<dbReference type="Pfam" id="PF14223">
    <property type="entry name" value="Retrotran_gag_2"/>
    <property type="match status" value="1"/>
</dbReference>
<dbReference type="PANTHER" id="PTHR47592:SF27">
    <property type="entry name" value="OS08G0421700 PROTEIN"/>
    <property type="match status" value="1"/>
</dbReference>
<comment type="caution">
    <text evidence="1">The sequence shown here is derived from an EMBL/GenBank/DDBJ whole genome shotgun (WGS) entry which is preliminary data.</text>
</comment>
<name>A0AA89AWQ3_9ASTE</name>
<dbReference type="AlphaFoldDB" id="A0AA89AWQ3"/>
<reference evidence="1" key="1">
    <citation type="submission" date="2022-12" db="EMBL/GenBank/DDBJ databases">
        <title>Draft genome assemblies for two species of Escallonia (Escalloniales).</title>
        <authorList>
            <person name="Chanderbali A."/>
            <person name="Dervinis C."/>
            <person name="Anghel I."/>
            <person name="Soltis D."/>
            <person name="Soltis P."/>
            <person name="Zapata F."/>
        </authorList>
    </citation>
    <scope>NUCLEOTIDE SEQUENCE</scope>
    <source>
        <strain evidence="1">UCBG64.0493</strain>
        <tissue evidence="1">Leaf</tissue>
    </source>
</reference>
<dbReference type="Proteomes" id="UP001188597">
    <property type="component" value="Unassembled WGS sequence"/>
</dbReference>
<dbReference type="EMBL" id="JAVXUP010000979">
    <property type="protein sequence ID" value="KAK3017792.1"/>
    <property type="molecule type" value="Genomic_DNA"/>
</dbReference>
<dbReference type="PANTHER" id="PTHR47592">
    <property type="entry name" value="PBF68 PROTEIN"/>
    <property type="match status" value="1"/>
</dbReference>
<proteinExistence type="predicted"/>
<sequence length="80" mass="9437">MANSFYNQYSKKSKTAKELWDTLKSVYQMEQASLKEFLVSNYMDFKMTDDRPIFVQIHQFQLIANYTSVADMVLDENLHG</sequence>
<evidence type="ECO:0000313" key="1">
    <source>
        <dbReference type="EMBL" id="KAK3017792.1"/>
    </source>
</evidence>
<evidence type="ECO:0000313" key="2">
    <source>
        <dbReference type="Proteomes" id="UP001188597"/>
    </source>
</evidence>
<organism evidence="1 2">
    <name type="scientific">Escallonia herrerae</name>
    <dbReference type="NCBI Taxonomy" id="1293975"/>
    <lineage>
        <taxon>Eukaryota</taxon>
        <taxon>Viridiplantae</taxon>
        <taxon>Streptophyta</taxon>
        <taxon>Embryophyta</taxon>
        <taxon>Tracheophyta</taxon>
        <taxon>Spermatophyta</taxon>
        <taxon>Magnoliopsida</taxon>
        <taxon>eudicotyledons</taxon>
        <taxon>Gunneridae</taxon>
        <taxon>Pentapetalae</taxon>
        <taxon>asterids</taxon>
        <taxon>campanulids</taxon>
        <taxon>Escalloniales</taxon>
        <taxon>Escalloniaceae</taxon>
        <taxon>Escallonia</taxon>
    </lineage>
</organism>
<keyword evidence="2" id="KW-1185">Reference proteome</keyword>
<gene>
    <name evidence="1" type="ORF">RJ639_003422</name>
</gene>
<evidence type="ECO:0008006" key="3">
    <source>
        <dbReference type="Google" id="ProtNLM"/>
    </source>
</evidence>
<protein>
    <recommendedName>
        <fullName evidence="3">Zinc finger, CCHC-type</fullName>
    </recommendedName>
</protein>